<dbReference type="HAMAP" id="MF_00109">
    <property type="entry name" value="Shikimate_kinase"/>
    <property type="match status" value="1"/>
</dbReference>
<dbReference type="RefSeq" id="WP_010579663.1">
    <property type="nucleotide sequence ID" value="NZ_AHYZ01000028.1"/>
</dbReference>
<evidence type="ECO:0000256" key="5">
    <source>
        <dbReference type="ARBA" id="ARBA00022840"/>
    </source>
</evidence>
<comment type="pathway">
    <text evidence="7">Metabolic intermediate biosynthesis; chorismate biosynthesis; chorismate from D-erythrose 4-phosphate and phosphoenolpyruvate: step 5/7.</text>
</comment>
<feature type="binding site" evidence="7">
    <location>
        <position position="77"/>
    </location>
    <ligand>
        <name>substrate</name>
    </ligand>
</feature>
<evidence type="ECO:0000256" key="3">
    <source>
        <dbReference type="ARBA" id="ARBA00022741"/>
    </source>
</evidence>
<dbReference type="EMBL" id="AYYX01000056">
    <property type="protein sequence ID" value="KRM86292.1"/>
    <property type="molecule type" value="Genomic_DNA"/>
</dbReference>
<keyword evidence="4 7" id="KW-0418">Kinase</keyword>
<feature type="binding site" evidence="7">
    <location>
        <position position="32"/>
    </location>
    <ligand>
        <name>substrate</name>
    </ligand>
</feature>
<dbReference type="EC" id="2.7.1.71" evidence="7"/>
<comment type="caution">
    <text evidence="8">The sequence shown here is derived from an EMBL/GenBank/DDBJ whole genome shotgun (WGS) entry which is preliminary data.</text>
</comment>
<dbReference type="PATRIC" id="fig|1133569.4.peg.1843"/>
<accession>A0A0R2C8L9</accession>
<evidence type="ECO:0000256" key="4">
    <source>
        <dbReference type="ARBA" id="ARBA00022777"/>
    </source>
</evidence>
<keyword evidence="9" id="KW-1185">Reference proteome</keyword>
<feature type="binding site" evidence="7">
    <location>
        <position position="56"/>
    </location>
    <ligand>
        <name>substrate</name>
    </ligand>
</feature>
<dbReference type="OrthoDB" id="9800332at2"/>
<comment type="function">
    <text evidence="7">Catalyzes the specific phosphorylation of the 3-hydroxyl group of shikimic acid using ATP as a cosubstrate.</text>
</comment>
<keyword evidence="2 7" id="KW-0808">Transferase</keyword>
<dbReference type="GO" id="GO:0009423">
    <property type="term" value="P:chorismate biosynthetic process"/>
    <property type="evidence" value="ECO:0007669"/>
    <property type="project" value="UniProtKB-UniRule"/>
</dbReference>
<feature type="binding site" evidence="7">
    <location>
        <position position="134"/>
    </location>
    <ligand>
        <name>substrate</name>
    </ligand>
</feature>
<dbReference type="Proteomes" id="UP000051576">
    <property type="component" value="Unassembled WGS sequence"/>
</dbReference>
<evidence type="ECO:0000313" key="8">
    <source>
        <dbReference type="EMBL" id="KRM86292.1"/>
    </source>
</evidence>
<feature type="binding site" evidence="7">
    <location>
        <position position="14"/>
    </location>
    <ligand>
        <name>Mg(2+)</name>
        <dbReference type="ChEBI" id="CHEBI:18420"/>
    </ligand>
</feature>
<sequence length="169" mass="19086">MKTILVGFMGTGKTTIGELLAQNLQVPHFDLDQVIVEQTGWTINQLFERFGEKFFRNLEHQLLLDHLNKDGVLSTGGGTPVMNDNLTSLKQSQVPVVLLEASIETIFKRVSNNQTRPLVNQLNFQQLAKLKQQRSSRYYACADLVIATDDLSPTQISAKINRFLKQIKN</sequence>
<dbReference type="GO" id="GO:0000287">
    <property type="term" value="F:magnesium ion binding"/>
    <property type="evidence" value="ECO:0007669"/>
    <property type="project" value="UniProtKB-UniRule"/>
</dbReference>
<comment type="subcellular location">
    <subcellularLocation>
        <location evidence="7">Cytoplasm</location>
    </subcellularLocation>
</comment>
<dbReference type="PRINTS" id="PR01100">
    <property type="entry name" value="SHIKIMTKNASE"/>
</dbReference>
<dbReference type="CDD" id="cd00464">
    <property type="entry name" value="SK"/>
    <property type="match status" value="1"/>
</dbReference>
<keyword evidence="5 7" id="KW-0067">ATP-binding</keyword>
<dbReference type="PANTHER" id="PTHR21087">
    <property type="entry name" value="SHIKIMATE KINASE"/>
    <property type="match status" value="1"/>
</dbReference>
<protein>
    <recommendedName>
        <fullName evidence="7">Shikimate kinase</fullName>
        <shortName evidence="7">SK</shortName>
        <ecNumber evidence="7">2.7.1.71</ecNumber>
    </recommendedName>
</protein>
<dbReference type="AlphaFoldDB" id="A0A0R2C8L9"/>
<comment type="similarity">
    <text evidence="7">Belongs to the shikimate kinase family.</text>
</comment>
<dbReference type="InterPro" id="IPR031322">
    <property type="entry name" value="Shikimate/glucono_kinase"/>
</dbReference>
<dbReference type="UniPathway" id="UPA00053">
    <property type="reaction ID" value="UER00088"/>
</dbReference>
<keyword evidence="1 7" id="KW-0028">Amino-acid biosynthesis</keyword>
<dbReference type="GO" id="GO:0008652">
    <property type="term" value="P:amino acid biosynthetic process"/>
    <property type="evidence" value="ECO:0007669"/>
    <property type="project" value="UniProtKB-KW"/>
</dbReference>
<name>A0A0R2C8L9_9LACO</name>
<comment type="catalytic activity">
    <reaction evidence="7">
        <text>shikimate + ATP = 3-phosphoshikimate + ADP + H(+)</text>
        <dbReference type="Rhea" id="RHEA:13121"/>
        <dbReference type="ChEBI" id="CHEBI:15378"/>
        <dbReference type="ChEBI" id="CHEBI:30616"/>
        <dbReference type="ChEBI" id="CHEBI:36208"/>
        <dbReference type="ChEBI" id="CHEBI:145989"/>
        <dbReference type="ChEBI" id="CHEBI:456216"/>
        <dbReference type="EC" id="2.7.1.71"/>
    </reaction>
</comment>
<reference evidence="8 9" key="1">
    <citation type="journal article" date="2015" name="Genome Announc.">
        <title>Expanding the biotechnology potential of lactobacilli through comparative genomics of 213 strains and associated genera.</title>
        <authorList>
            <person name="Sun Z."/>
            <person name="Harris H.M."/>
            <person name="McCann A."/>
            <person name="Guo C."/>
            <person name="Argimon S."/>
            <person name="Zhang W."/>
            <person name="Yang X."/>
            <person name="Jeffery I.B."/>
            <person name="Cooney J.C."/>
            <person name="Kagawa T.F."/>
            <person name="Liu W."/>
            <person name="Song Y."/>
            <person name="Salvetti E."/>
            <person name="Wrobel A."/>
            <person name="Rasinkangas P."/>
            <person name="Parkhill J."/>
            <person name="Rea M.C."/>
            <person name="O'Sullivan O."/>
            <person name="Ritari J."/>
            <person name="Douillard F.P."/>
            <person name="Paul Ross R."/>
            <person name="Yang R."/>
            <person name="Briner A.E."/>
            <person name="Felis G.E."/>
            <person name="de Vos W.M."/>
            <person name="Barrangou R."/>
            <person name="Klaenhammer T.R."/>
            <person name="Caufield P.W."/>
            <person name="Cui Y."/>
            <person name="Zhang H."/>
            <person name="O'Toole P.W."/>
        </authorList>
    </citation>
    <scope>NUCLEOTIDE SEQUENCE [LARGE SCALE GENOMIC DNA]</scope>
    <source>
        <strain evidence="8 9">DSM 20605</strain>
    </source>
</reference>
<dbReference type="InterPro" id="IPR000623">
    <property type="entry name" value="Shikimate_kinase/TSH1"/>
</dbReference>
<dbReference type="InterPro" id="IPR027417">
    <property type="entry name" value="P-loop_NTPase"/>
</dbReference>
<comment type="cofactor">
    <cofactor evidence="7">
        <name>Mg(2+)</name>
        <dbReference type="ChEBI" id="CHEBI:18420"/>
    </cofactor>
    <text evidence="7">Binds 1 Mg(2+) ion per subunit.</text>
</comment>
<feature type="binding site" evidence="7">
    <location>
        <position position="116"/>
    </location>
    <ligand>
        <name>ATP</name>
        <dbReference type="ChEBI" id="CHEBI:30616"/>
    </ligand>
</feature>
<gene>
    <name evidence="7" type="primary">aroK</name>
    <name evidence="8" type="ORF">FD21_GL001698</name>
</gene>
<dbReference type="eggNOG" id="COG0703">
    <property type="taxonomic scope" value="Bacteria"/>
</dbReference>
<organism evidence="8 9">
    <name type="scientific">Liquorilactobacillus vini DSM 20605</name>
    <dbReference type="NCBI Taxonomy" id="1133569"/>
    <lineage>
        <taxon>Bacteria</taxon>
        <taxon>Bacillati</taxon>
        <taxon>Bacillota</taxon>
        <taxon>Bacilli</taxon>
        <taxon>Lactobacillales</taxon>
        <taxon>Lactobacillaceae</taxon>
        <taxon>Liquorilactobacillus</taxon>
    </lineage>
</organism>
<dbReference type="GO" id="GO:0005524">
    <property type="term" value="F:ATP binding"/>
    <property type="evidence" value="ECO:0007669"/>
    <property type="project" value="UniProtKB-UniRule"/>
</dbReference>
<evidence type="ECO:0000256" key="6">
    <source>
        <dbReference type="ARBA" id="ARBA00023141"/>
    </source>
</evidence>
<proteinExistence type="inferred from homology"/>
<evidence type="ECO:0000313" key="9">
    <source>
        <dbReference type="Proteomes" id="UP000051576"/>
    </source>
</evidence>
<dbReference type="Pfam" id="PF01202">
    <property type="entry name" value="SKI"/>
    <property type="match status" value="1"/>
</dbReference>
<dbReference type="Gene3D" id="3.40.50.300">
    <property type="entry name" value="P-loop containing nucleotide triphosphate hydrolases"/>
    <property type="match status" value="1"/>
</dbReference>
<keyword evidence="3 7" id="KW-0547">Nucleotide-binding</keyword>
<dbReference type="GO" id="GO:0009073">
    <property type="term" value="P:aromatic amino acid family biosynthetic process"/>
    <property type="evidence" value="ECO:0007669"/>
    <property type="project" value="UniProtKB-KW"/>
</dbReference>
<keyword evidence="7" id="KW-0479">Metal-binding</keyword>
<comment type="subunit">
    <text evidence="7">Monomer.</text>
</comment>
<evidence type="ECO:0000256" key="1">
    <source>
        <dbReference type="ARBA" id="ARBA00022605"/>
    </source>
</evidence>
<dbReference type="PANTHER" id="PTHR21087:SF16">
    <property type="entry name" value="SHIKIMATE KINASE 1, CHLOROPLASTIC"/>
    <property type="match status" value="1"/>
</dbReference>
<feature type="binding site" evidence="7">
    <location>
        <begin position="10"/>
        <end position="15"/>
    </location>
    <ligand>
        <name>ATP</name>
        <dbReference type="ChEBI" id="CHEBI:30616"/>
    </ligand>
</feature>
<evidence type="ECO:0000256" key="7">
    <source>
        <dbReference type="HAMAP-Rule" id="MF_00109"/>
    </source>
</evidence>
<dbReference type="STRING" id="1133569.FD21_GL001698"/>
<dbReference type="GO" id="GO:0005829">
    <property type="term" value="C:cytosol"/>
    <property type="evidence" value="ECO:0007669"/>
    <property type="project" value="TreeGrafter"/>
</dbReference>
<dbReference type="SUPFAM" id="SSF52540">
    <property type="entry name" value="P-loop containing nucleoside triphosphate hydrolases"/>
    <property type="match status" value="1"/>
</dbReference>
<evidence type="ECO:0000256" key="2">
    <source>
        <dbReference type="ARBA" id="ARBA00022679"/>
    </source>
</evidence>
<keyword evidence="6 7" id="KW-0057">Aromatic amino acid biosynthesis</keyword>
<keyword evidence="7" id="KW-0963">Cytoplasm</keyword>
<keyword evidence="7" id="KW-0460">Magnesium</keyword>
<comment type="caution">
    <text evidence="7">Lacks conserved residue(s) required for the propagation of feature annotation.</text>
</comment>
<dbReference type="GO" id="GO:0004765">
    <property type="term" value="F:shikimate kinase activity"/>
    <property type="evidence" value="ECO:0007669"/>
    <property type="project" value="UniProtKB-UniRule"/>
</dbReference>